<feature type="transmembrane region" description="Helical" evidence="3">
    <location>
        <begin position="848"/>
        <end position="872"/>
    </location>
</feature>
<dbReference type="AlphaFoldDB" id="A0A7M5V3V9"/>
<evidence type="ECO:0000259" key="4">
    <source>
        <dbReference type="PROSITE" id="PS50156"/>
    </source>
</evidence>
<feature type="region of interest" description="Disordered" evidence="2">
    <location>
        <begin position="1"/>
        <end position="20"/>
    </location>
</feature>
<keyword evidence="3" id="KW-1133">Transmembrane helix</keyword>
<feature type="transmembrane region" description="Helical" evidence="3">
    <location>
        <begin position="773"/>
        <end position="791"/>
    </location>
</feature>
<evidence type="ECO:0000256" key="2">
    <source>
        <dbReference type="SAM" id="MobiDB-lite"/>
    </source>
</evidence>
<dbReference type="Proteomes" id="UP000594262">
    <property type="component" value="Unplaced"/>
</dbReference>
<feature type="domain" description="SSD" evidence="4">
    <location>
        <begin position="303"/>
        <end position="461"/>
    </location>
</feature>
<evidence type="ECO:0000313" key="6">
    <source>
        <dbReference type="Proteomes" id="UP000594262"/>
    </source>
</evidence>
<dbReference type="InterPro" id="IPR053958">
    <property type="entry name" value="HMGCR/SNAP/NPC1-like_SSD"/>
</dbReference>
<comment type="similarity">
    <text evidence="1">Belongs to the patched family.</text>
</comment>
<dbReference type="EnsemblMetazoa" id="CLYHEMT005666.1">
    <property type="protein sequence ID" value="CLYHEMP005666.1"/>
    <property type="gene ID" value="CLYHEMG005666"/>
</dbReference>
<feature type="transmembrane region" description="Helical" evidence="3">
    <location>
        <begin position="363"/>
        <end position="386"/>
    </location>
</feature>
<keyword evidence="3" id="KW-0472">Membrane</keyword>
<dbReference type="RefSeq" id="XP_066920699.1">
    <property type="nucleotide sequence ID" value="XM_067064598.1"/>
</dbReference>
<keyword evidence="3" id="KW-0812">Transmembrane</keyword>
<dbReference type="PROSITE" id="PS50156">
    <property type="entry name" value="SSD"/>
    <property type="match status" value="2"/>
</dbReference>
<proteinExistence type="inferred from homology"/>
<dbReference type="SUPFAM" id="SSF82866">
    <property type="entry name" value="Multidrug efflux transporter AcrB transmembrane domain"/>
    <property type="match status" value="2"/>
</dbReference>
<dbReference type="InterPro" id="IPR000731">
    <property type="entry name" value="SSD"/>
</dbReference>
<dbReference type="InterPro" id="IPR051697">
    <property type="entry name" value="Patched_domain-protein"/>
</dbReference>
<name>A0A7M5V3V9_9CNID</name>
<keyword evidence="6" id="KW-1185">Reference proteome</keyword>
<feature type="transmembrane region" description="Helical" evidence="3">
    <location>
        <begin position="812"/>
        <end position="836"/>
    </location>
</feature>
<dbReference type="Pfam" id="PF12349">
    <property type="entry name" value="Sterol-sensing"/>
    <property type="match status" value="1"/>
</dbReference>
<feature type="compositionally biased region" description="Basic and acidic residues" evidence="2">
    <location>
        <begin position="935"/>
        <end position="959"/>
    </location>
</feature>
<feature type="transmembrane region" description="Helical" evidence="3">
    <location>
        <begin position="433"/>
        <end position="461"/>
    </location>
</feature>
<evidence type="ECO:0000313" key="5">
    <source>
        <dbReference type="EnsemblMetazoa" id="CLYHEMP005666.2"/>
    </source>
</evidence>
<dbReference type="RefSeq" id="XP_066920698.1">
    <property type="nucleotide sequence ID" value="XM_067064597.1"/>
</dbReference>
<evidence type="ECO:0000256" key="1">
    <source>
        <dbReference type="ARBA" id="ARBA00005585"/>
    </source>
</evidence>
<dbReference type="GO" id="GO:0016020">
    <property type="term" value="C:membrane"/>
    <property type="evidence" value="ECO:0007669"/>
    <property type="project" value="TreeGrafter"/>
</dbReference>
<feature type="transmembrane region" description="Helical" evidence="3">
    <location>
        <begin position="335"/>
        <end position="357"/>
    </location>
</feature>
<organism evidence="5 6">
    <name type="scientific">Clytia hemisphaerica</name>
    <dbReference type="NCBI Taxonomy" id="252671"/>
    <lineage>
        <taxon>Eukaryota</taxon>
        <taxon>Metazoa</taxon>
        <taxon>Cnidaria</taxon>
        <taxon>Hydrozoa</taxon>
        <taxon>Hydroidolina</taxon>
        <taxon>Leptothecata</taxon>
        <taxon>Obeliida</taxon>
        <taxon>Clytiidae</taxon>
        <taxon>Clytia</taxon>
    </lineage>
</organism>
<feature type="transmembrane region" description="Helical" evidence="3">
    <location>
        <begin position="67"/>
        <end position="87"/>
    </location>
</feature>
<feature type="compositionally biased region" description="Polar residues" evidence="2">
    <location>
        <begin position="911"/>
        <end position="923"/>
    </location>
</feature>
<dbReference type="Gene3D" id="1.20.1640.10">
    <property type="entry name" value="Multidrug efflux transporter AcrB transmembrane domain"/>
    <property type="match status" value="2"/>
</dbReference>
<dbReference type="GeneID" id="136807971"/>
<sequence length="986" mass="111200">MSKISDSNSSFTKGGGGEGEDPNMARNGNCFYRLWILWIRFCRAISDFIEKIFEKHTRFITKHHSKVIIGSFCFVVLMAMGGVWFNALQRNEELFIPQGSEAFKKLDEAKVHFPDIKFRVQDVILARSDSRNIINDTDLFIKALELHKEIELLENYGNVCLRDKDNKCMVVTTLEIFDYNSADINNIETKFNTWLRDSSKLLSNGRPAELNFPNILGNYKDRNITSVPRDYTEIVSTDAVRITYYTKYADTSGDNYGSIIAWEDRFISKCGKVRDQYEDLGMTLNYFAARTRDDAILSSTVGDLPLFSVAFILMVAFCLLVFFRWKNVVTGHLTVAICGICVIMLGVGCGFGLAMWIQTDFVAFTGILMFLILGIGMDNMFIIVEAMESVDPDIQGDERLVKAMKHIGGSITMTTSTDLVAFAVSTVSDFPAVHLFCVYAALSIFFAYAMLITLFLALLTWDIHRIERGQRDICPCKKPIEEAKRSPNPWLKTEEDFSKRMLKKWGNFLMKTPTKIFVFLAACGLLAAGIYGATKITQKFEWKKLSRDGSYFRNYADARDTKFPAGYDVSVILPEDGTTFDYSTEDDQLAIVALDTIAEENSKFESMTLNWMKGYRDWASNMNISLTQGSNFYNNLTDFLSVVPMFEADIKYTKGVDGRANKITASRVVFFYENNNDAINQAEAMKTIRSDLDLKSNITGIYPISIMFIYAEQFAAVLDDTIRNLAIAGGTILVITIPYLIHPGITGLVFLGFSSLLFELLGMMAAWDVSLDVIAMIIIIMAIGFSVDYTCHIAHAYMISQAETPEKRVVDALSTMGVSVLNGGVSTFLGMLITAFSGAEGFRIFFKMVFGIVVLGLIHGLIFLPVLLSIFVRRDLREDMKEFIKKHDDEERRKSQKRFQNMSEAEKRRQSVQYRGSKPTSPDNDYKMYGIAENGDVKEKEPISDKVPEKQPMSDEKDSNGVPNKGYEDGKQGTEIPIYYNNALAS</sequence>
<feature type="transmembrane region" description="Helical" evidence="3">
    <location>
        <begin position="304"/>
        <end position="323"/>
    </location>
</feature>
<dbReference type="OrthoDB" id="6510177at2759"/>
<reference evidence="5" key="1">
    <citation type="submission" date="2021-01" db="UniProtKB">
        <authorList>
            <consortium name="EnsemblMetazoa"/>
        </authorList>
    </citation>
    <scope>IDENTIFICATION</scope>
</reference>
<dbReference type="PANTHER" id="PTHR10796:SF92">
    <property type="entry name" value="PATCHED-RELATED, ISOFORM A"/>
    <property type="match status" value="1"/>
</dbReference>
<feature type="region of interest" description="Disordered" evidence="2">
    <location>
        <begin position="887"/>
        <end position="986"/>
    </location>
</feature>
<accession>A0A7M5V3V9</accession>
<evidence type="ECO:0000256" key="3">
    <source>
        <dbReference type="SAM" id="Phobius"/>
    </source>
</evidence>
<dbReference type="EnsemblMetazoa" id="CLYHEMT005666.2">
    <property type="protein sequence ID" value="CLYHEMP005666.2"/>
    <property type="gene ID" value="CLYHEMG005666"/>
</dbReference>
<protein>
    <recommendedName>
        <fullName evidence="4">SSD domain-containing protein</fullName>
    </recommendedName>
</protein>
<feature type="domain" description="SSD" evidence="4">
    <location>
        <begin position="696"/>
        <end position="870"/>
    </location>
</feature>
<feature type="compositionally biased region" description="Polar residues" evidence="2">
    <location>
        <begin position="1"/>
        <end position="12"/>
    </location>
</feature>
<feature type="transmembrane region" description="Helical" evidence="3">
    <location>
        <begin position="516"/>
        <end position="534"/>
    </location>
</feature>
<dbReference type="PANTHER" id="PTHR10796">
    <property type="entry name" value="PATCHED-RELATED"/>
    <property type="match status" value="1"/>
</dbReference>